<organism evidence="5 6">
    <name type="scientific">Candidatus Ruania gallistercoris</name>
    <dbReference type="NCBI Taxonomy" id="2838746"/>
    <lineage>
        <taxon>Bacteria</taxon>
        <taxon>Bacillati</taxon>
        <taxon>Actinomycetota</taxon>
        <taxon>Actinomycetes</taxon>
        <taxon>Micrococcales</taxon>
        <taxon>Ruaniaceae</taxon>
        <taxon>Ruania</taxon>
    </lineage>
</organism>
<evidence type="ECO:0000313" key="6">
    <source>
        <dbReference type="Proteomes" id="UP000824037"/>
    </source>
</evidence>
<evidence type="ECO:0000256" key="1">
    <source>
        <dbReference type="ARBA" id="ARBA00009080"/>
    </source>
</evidence>
<reference evidence="5" key="1">
    <citation type="journal article" date="2021" name="PeerJ">
        <title>Extensive microbial diversity within the chicken gut microbiome revealed by metagenomics and culture.</title>
        <authorList>
            <person name="Gilroy R."/>
            <person name="Ravi A."/>
            <person name="Getino M."/>
            <person name="Pursley I."/>
            <person name="Horton D.L."/>
            <person name="Alikhan N.F."/>
            <person name="Baker D."/>
            <person name="Gharbi K."/>
            <person name="Hall N."/>
            <person name="Watson M."/>
            <person name="Adriaenssens E.M."/>
            <person name="Foster-Nyarko E."/>
            <person name="Jarju S."/>
            <person name="Secka A."/>
            <person name="Antonio M."/>
            <person name="Oren A."/>
            <person name="Chaudhuri R.R."/>
            <person name="La Ragione R."/>
            <person name="Hildebrand F."/>
            <person name="Pallen M.J."/>
        </authorList>
    </citation>
    <scope>NUCLEOTIDE SEQUENCE</scope>
    <source>
        <strain evidence="5">ChiGjej4B4-7305</strain>
    </source>
</reference>
<dbReference type="PANTHER" id="PTHR43580:SF2">
    <property type="entry name" value="CYTOKINE-LIKE NUCLEAR FACTOR N-PAC"/>
    <property type="match status" value="1"/>
</dbReference>
<dbReference type="InterPro" id="IPR015815">
    <property type="entry name" value="HIBADH-related"/>
</dbReference>
<dbReference type="EMBL" id="DXBY01000340">
    <property type="protein sequence ID" value="HIZ38076.1"/>
    <property type="molecule type" value="Genomic_DNA"/>
</dbReference>
<dbReference type="InterPro" id="IPR036291">
    <property type="entry name" value="NAD(P)-bd_dom_sf"/>
</dbReference>
<sequence>MSPSSATELPAVTSLPPSVTVIGLGPMGQAMVHALLTAGHPVTVWNRTPERADALVAAGAQRAATPADALAASELTILSLTDYDAMWAVLEPATASLSGRVLANLSSDTPDKTRAAAEWAATHGASFISGGVMVPEMMVGTDAAYVYYSGGEEAFGEHRDTLARIGEPRFLGPDPGSAQLMYQANLDVFLTALAGIMHATAMAGAAGISAQTFLSEVMQLVTGIPDMMASDGIEALGARIDAGEHPGEGATSLMMGATADHIVATAATVGIDTRLPQAVQHLYHRVLEDGHGADGWTRTIDAVRHPVASVTG</sequence>
<protein>
    <submittedName>
        <fullName evidence="5">NAD(P)-binding domain-containing protein</fullName>
    </submittedName>
</protein>
<feature type="domain" description="NADPH-dependent reductive aminase-like C-terminal" evidence="4">
    <location>
        <begin position="174"/>
        <end position="304"/>
    </location>
</feature>
<dbReference type="Proteomes" id="UP000824037">
    <property type="component" value="Unassembled WGS sequence"/>
</dbReference>
<dbReference type="AlphaFoldDB" id="A0A9D2J649"/>
<dbReference type="InterPro" id="IPR048666">
    <property type="entry name" value="RedAm-like_C"/>
</dbReference>
<dbReference type="InterPro" id="IPR051265">
    <property type="entry name" value="HIBADH-related_NP60_sf"/>
</dbReference>
<dbReference type="Gene3D" id="3.40.50.720">
    <property type="entry name" value="NAD(P)-binding Rossmann-like Domain"/>
    <property type="match status" value="1"/>
</dbReference>
<keyword evidence="2" id="KW-0560">Oxidoreductase</keyword>
<gene>
    <name evidence="5" type="ORF">H9815_20055</name>
</gene>
<dbReference type="Pfam" id="PF03446">
    <property type="entry name" value="NAD_binding_2"/>
    <property type="match status" value="1"/>
</dbReference>
<accession>A0A9D2J649</accession>
<evidence type="ECO:0000313" key="5">
    <source>
        <dbReference type="EMBL" id="HIZ38076.1"/>
    </source>
</evidence>
<evidence type="ECO:0000256" key="2">
    <source>
        <dbReference type="ARBA" id="ARBA00023002"/>
    </source>
</evidence>
<dbReference type="GO" id="GO:0016491">
    <property type="term" value="F:oxidoreductase activity"/>
    <property type="evidence" value="ECO:0007669"/>
    <property type="project" value="UniProtKB-KW"/>
</dbReference>
<name>A0A9D2J649_9MICO</name>
<evidence type="ECO:0000259" key="4">
    <source>
        <dbReference type="Pfam" id="PF21761"/>
    </source>
</evidence>
<dbReference type="Gene3D" id="1.10.1040.10">
    <property type="entry name" value="N-(1-d-carboxylethyl)-l-norvaline Dehydrogenase, domain 2"/>
    <property type="match status" value="1"/>
</dbReference>
<reference evidence="5" key="2">
    <citation type="submission" date="2021-04" db="EMBL/GenBank/DDBJ databases">
        <authorList>
            <person name="Gilroy R."/>
        </authorList>
    </citation>
    <scope>NUCLEOTIDE SEQUENCE</scope>
    <source>
        <strain evidence="5">ChiGjej4B4-7305</strain>
    </source>
</reference>
<proteinExistence type="inferred from homology"/>
<dbReference type="Pfam" id="PF21761">
    <property type="entry name" value="RedAm-like_C"/>
    <property type="match status" value="1"/>
</dbReference>
<dbReference type="PANTHER" id="PTHR43580">
    <property type="entry name" value="OXIDOREDUCTASE GLYR1-RELATED"/>
    <property type="match status" value="1"/>
</dbReference>
<dbReference type="PIRSF" id="PIRSF000103">
    <property type="entry name" value="HIBADH"/>
    <property type="match status" value="1"/>
</dbReference>
<dbReference type="InterPro" id="IPR013328">
    <property type="entry name" value="6PGD_dom2"/>
</dbReference>
<dbReference type="SUPFAM" id="SSF51735">
    <property type="entry name" value="NAD(P)-binding Rossmann-fold domains"/>
    <property type="match status" value="1"/>
</dbReference>
<feature type="domain" description="6-phosphogluconate dehydrogenase NADP-binding" evidence="3">
    <location>
        <begin position="19"/>
        <end position="167"/>
    </location>
</feature>
<dbReference type="GO" id="GO:0050661">
    <property type="term" value="F:NADP binding"/>
    <property type="evidence" value="ECO:0007669"/>
    <property type="project" value="InterPro"/>
</dbReference>
<dbReference type="InterPro" id="IPR006115">
    <property type="entry name" value="6PGDH_NADP-bd"/>
</dbReference>
<comment type="similarity">
    <text evidence="1">Belongs to the HIBADH-related family.</text>
</comment>
<evidence type="ECO:0000259" key="3">
    <source>
        <dbReference type="Pfam" id="PF03446"/>
    </source>
</evidence>
<comment type="caution">
    <text evidence="5">The sequence shown here is derived from an EMBL/GenBank/DDBJ whole genome shotgun (WGS) entry which is preliminary data.</text>
</comment>